<keyword evidence="3" id="KW-0472">Membrane</keyword>
<evidence type="ECO:0000256" key="2">
    <source>
        <dbReference type="ARBA" id="ARBA00023157"/>
    </source>
</evidence>
<dbReference type="Pfam" id="PF01273">
    <property type="entry name" value="LBP_BPI_CETP"/>
    <property type="match status" value="1"/>
</dbReference>
<dbReference type="SUPFAM" id="SSF55394">
    <property type="entry name" value="Bactericidal permeability-increasing protein, BPI"/>
    <property type="match status" value="2"/>
</dbReference>
<dbReference type="InterPro" id="IPR017943">
    <property type="entry name" value="Bactericidal_perm-incr_a/b_dom"/>
</dbReference>
<evidence type="ECO:0000313" key="6">
    <source>
        <dbReference type="Proteomes" id="UP000887565"/>
    </source>
</evidence>
<feature type="domain" description="Lipid-binding serum glycoprotein N-terminal" evidence="4">
    <location>
        <begin position="61"/>
        <end position="295"/>
    </location>
</feature>
<evidence type="ECO:0000259" key="5">
    <source>
        <dbReference type="SMART" id="SM00329"/>
    </source>
</evidence>
<dbReference type="PANTHER" id="PTHR10504:SF131">
    <property type="entry name" value="BPI2 DOMAIN-CONTAINING PROTEIN"/>
    <property type="match status" value="1"/>
</dbReference>
<protein>
    <submittedName>
        <fullName evidence="7">Uncharacterized protein</fullName>
    </submittedName>
</protein>
<keyword evidence="3" id="KW-0812">Transmembrane</keyword>
<evidence type="ECO:0000256" key="1">
    <source>
        <dbReference type="ARBA" id="ARBA00007292"/>
    </source>
</evidence>
<keyword evidence="2" id="KW-1015">Disulfide bond</keyword>
<feature type="transmembrane region" description="Helical" evidence="3">
    <location>
        <begin position="9"/>
        <end position="31"/>
    </location>
</feature>
<keyword evidence="6" id="KW-1185">Reference proteome</keyword>
<dbReference type="InterPro" id="IPR001124">
    <property type="entry name" value="Lipid-bd_serum_glycop_C"/>
</dbReference>
<sequence>MEMCQYRQLICSCGITCYGCYLLFSTLLIGINGQSLMDKLVRPEVRQGGRDGNAGLEITATQKGIDYLSDQAFKALNSALKSIPIPDIVLEETISKKSRLFSFKLTKHNKKAKIRRLKGLKILLLKNAEKYIAHLVEPNKIEWDVRNMDLELDGHAEGLIDTIRGKGDFKIKLYNVDVNQTVKMAADDGYIKLFSGKCQASVNQMDIVFYNTQARIQNYIKRRQKSLNKKLKPLFQADICSRLRKMIDKDFNDELRGQPLKVPLSAKGQLIWSNTFQGDNNLRSKLKQKLTELLENMQIDGSLMRDPIVKPDMATVDLKGEVSWQGQGNTPFYPNSISNDRPSSSSSQKMFYITVSDYVMNSLLYHATVRKFLTFTLSKDETPEFAKLLRTSCDQEKGELCAGSFLPEIGKDYPNSDLEIFFEPIRSPALISMLGKLKMLVDAFVTMSVKDQTGSKKQIVKCQVDASGDTTLSMGTNKTSNNDEITVMKGEFTSKQLTIRLIESSIKELDQTKIDDFSKTAAFLLESAINDHLSKGVPLPKATFGHLVNPTLTLSDRKARIDTDIKIDQNRLEKLIQQIAQRKFNSEERRDKYF</sequence>
<evidence type="ECO:0000259" key="4">
    <source>
        <dbReference type="SMART" id="SM00328"/>
    </source>
</evidence>
<dbReference type="WBParaSite" id="nRc.2.0.1.t18089-RA">
    <property type="protein sequence ID" value="nRc.2.0.1.t18089-RA"/>
    <property type="gene ID" value="nRc.2.0.1.g18089"/>
</dbReference>
<evidence type="ECO:0000256" key="3">
    <source>
        <dbReference type="SAM" id="Phobius"/>
    </source>
</evidence>
<dbReference type="GO" id="GO:0005615">
    <property type="term" value="C:extracellular space"/>
    <property type="evidence" value="ECO:0007669"/>
    <property type="project" value="TreeGrafter"/>
</dbReference>
<dbReference type="SMART" id="SM00329">
    <property type="entry name" value="BPI2"/>
    <property type="match status" value="1"/>
</dbReference>
<dbReference type="OMA" id="RIHNAGK"/>
<name>A0A915IV65_ROMCU</name>
<dbReference type="InterPro" id="IPR017942">
    <property type="entry name" value="Lipid-bd_serum_glycop_N"/>
</dbReference>
<dbReference type="Gene3D" id="3.15.20.10">
    <property type="entry name" value="Bactericidal permeability-increasing protein, domain 2"/>
    <property type="match status" value="1"/>
</dbReference>
<proteinExistence type="inferred from homology"/>
<dbReference type="AlphaFoldDB" id="A0A915IV65"/>
<dbReference type="GO" id="GO:0008289">
    <property type="term" value="F:lipid binding"/>
    <property type="evidence" value="ECO:0007669"/>
    <property type="project" value="InterPro"/>
</dbReference>
<dbReference type="Proteomes" id="UP000887565">
    <property type="component" value="Unplaced"/>
</dbReference>
<comment type="similarity">
    <text evidence="1">Belongs to the BPI/LBP/Plunc superfamily. BPI/LBP family.</text>
</comment>
<dbReference type="SMART" id="SM00328">
    <property type="entry name" value="BPI1"/>
    <property type="match status" value="1"/>
</dbReference>
<dbReference type="InterPro" id="IPR032942">
    <property type="entry name" value="BPI/LBP/Plunc"/>
</dbReference>
<feature type="domain" description="Lipid-binding serum glycoprotein C-terminal" evidence="5">
    <location>
        <begin position="345"/>
        <end position="563"/>
    </location>
</feature>
<dbReference type="PANTHER" id="PTHR10504">
    <property type="entry name" value="BACTERICIDAL PERMEABILITY-INCREASING BPI PROTEIN-RELATED"/>
    <property type="match status" value="1"/>
</dbReference>
<keyword evidence="3" id="KW-1133">Transmembrane helix</keyword>
<reference evidence="7" key="1">
    <citation type="submission" date="2022-11" db="UniProtKB">
        <authorList>
            <consortium name="WormBaseParasite"/>
        </authorList>
    </citation>
    <scope>IDENTIFICATION</scope>
</reference>
<organism evidence="6 7">
    <name type="scientific">Romanomermis culicivorax</name>
    <name type="common">Nematode worm</name>
    <dbReference type="NCBI Taxonomy" id="13658"/>
    <lineage>
        <taxon>Eukaryota</taxon>
        <taxon>Metazoa</taxon>
        <taxon>Ecdysozoa</taxon>
        <taxon>Nematoda</taxon>
        <taxon>Enoplea</taxon>
        <taxon>Dorylaimia</taxon>
        <taxon>Mermithida</taxon>
        <taxon>Mermithoidea</taxon>
        <taxon>Mermithidae</taxon>
        <taxon>Romanomermis</taxon>
    </lineage>
</organism>
<dbReference type="Gene3D" id="3.15.10.10">
    <property type="entry name" value="Bactericidal permeability-increasing protein, domain 1"/>
    <property type="match status" value="1"/>
</dbReference>
<accession>A0A915IV65</accession>
<evidence type="ECO:0000313" key="7">
    <source>
        <dbReference type="WBParaSite" id="nRc.2.0.1.t18089-RA"/>
    </source>
</evidence>
<dbReference type="Pfam" id="PF02886">
    <property type="entry name" value="LBP_BPI_CETP_C"/>
    <property type="match status" value="1"/>
</dbReference>